<organism evidence="1 2">
    <name type="scientific">Gordonia phage SheckWes</name>
    <dbReference type="NCBI Taxonomy" id="2591117"/>
    <lineage>
        <taxon>Viruses</taxon>
        <taxon>Duplodnaviria</taxon>
        <taxon>Heunggongvirae</taxon>
        <taxon>Uroviricota</taxon>
        <taxon>Caudoviricetes</taxon>
        <taxon>Ponsvirus</taxon>
        <taxon>Ponsvirus sheckwes</taxon>
    </lineage>
</organism>
<accession>A0A515MIH8</accession>
<dbReference type="KEGG" id="vg:77939340"/>
<protein>
    <submittedName>
        <fullName evidence="1">Uncharacterized protein</fullName>
    </submittedName>
</protein>
<keyword evidence="2" id="KW-1185">Reference proteome</keyword>
<evidence type="ECO:0000313" key="2">
    <source>
        <dbReference type="Proteomes" id="UP000318552"/>
    </source>
</evidence>
<gene>
    <name evidence="1" type="primary">45</name>
    <name evidence="1" type="ORF">SEA_SHECKWES_45</name>
</gene>
<dbReference type="RefSeq" id="YP_010663318.1">
    <property type="nucleotide sequence ID" value="NC_070895.1"/>
</dbReference>
<dbReference type="GeneID" id="77939340"/>
<proteinExistence type="predicted"/>
<name>A0A515MIH8_9CAUD</name>
<dbReference type="EMBL" id="MK967385">
    <property type="protein sequence ID" value="QDM56471.1"/>
    <property type="molecule type" value="Genomic_DNA"/>
</dbReference>
<dbReference type="Proteomes" id="UP000318552">
    <property type="component" value="Segment"/>
</dbReference>
<reference evidence="2" key="1">
    <citation type="submission" date="2019-05" db="EMBL/GenBank/DDBJ databases">
        <authorList>
            <person name="Begin E.J."/>
            <person name="Burnham C.Matt."/>
            <person name="Chappell E."/>
            <person name="Hambrick G.L."/>
            <person name="Harrington T.R."/>
            <person name="Harris A.E."/>
            <person name="Hasley B.L."/>
            <person name="Haynie C.M."/>
            <person name="Hopkins G.A."/>
            <person name="Hutchins C.B."/>
            <person name="Jester D.A."/>
            <person name="Johnson J."/>
            <person name="Martin A.P."/>
            <person name="Merino K.D."/>
            <person name="Pinkerton C.N."/>
            <person name="Poe J.Gabe."/>
            <person name="Savage T.D."/>
            <person name="Smith R.Hunter."/>
            <person name="Smith J.Zane."/>
            <person name="Spiva T.A."/>
            <person name="Thompson L."/>
            <person name="Thompson N.R."/>
            <person name="Thurman R.E."/>
            <person name="West C.T."/>
            <person name="Reyna N.S."/>
            <person name="Plymale R.C."/>
            <person name="Garlena R.A."/>
            <person name="Russell D.A."/>
            <person name="Pope W.H."/>
            <person name="Jacobs-Sera D."/>
            <person name="Hatfull G.F."/>
        </authorList>
    </citation>
    <scope>NUCLEOTIDE SEQUENCE [LARGE SCALE GENOMIC DNA]</scope>
</reference>
<sequence>MGTRLEVLAWVKDGLPLVEGQPYRWDTVYQGSSWFFALRAMVRAKKHSGCVKIEWRG</sequence>
<evidence type="ECO:0000313" key="1">
    <source>
        <dbReference type="EMBL" id="QDM56471.1"/>
    </source>
</evidence>